<protein>
    <submittedName>
        <fullName evidence="2">Uncharacterized protein</fullName>
    </submittedName>
</protein>
<dbReference type="EMBL" id="LR798300">
    <property type="protein sequence ID" value="CAB5222179.1"/>
    <property type="molecule type" value="Genomic_DNA"/>
</dbReference>
<feature type="transmembrane region" description="Helical" evidence="1">
    <location>
        <begin position="6"/>
        <end position="28"/>
    </location>
</feature>
<evidence type="ECO:0000256" key="1">
    <source>
        <dbReference type="SAM" id="Phobius"/>
    </source>
</evidence>
<keyword evidence="1" id="KW-1133">Transmembrane helix</keyword>
<gene>
    <name evidence="2" type="ORF">UFOVP360_14</name>
</gene>
<keyword evidence="1" id="KW-0472">Membrane</keyword>
<proteinExistence type="predicted"/>
<reference evidence="2" key="1">
    <citation type="submission" date="2020-05" db="EMBL/GenBank/DDBJ databases">
        <authorList>
            <person name="Chiriac C."/>
            <person name="Salcher M."/>
            <person name="Ghai R."/>
            <person name="Kavagutti S V."/>
        </authorList>
    </citation>
    <scope>NUCLEOTIDE SEQUENCE</scope>
</reference>
<sequence length="63" mass="6987">MTAQDMAALAVAATTVIGSFIGSVRWLVKHYLNELKPNSGSSMRDQINKLEARVETIIRILEK</sequence>
<name>A0A6J7WVM8_9CAUD</name>
<keyword evidence="1" id="KW-0812">Transmembrane</keyword>
<organism evidence="2">
    <name type="scientific">uncultured Caudovirales phage</name>
    <dbReference type="NCBI Taxonomy" id="2100421"/>
    <lineage>
        <taxon>Viruses</taxon>
        <taxon>Duplodnaviria</taxon>
        <taxon>Heunggongvirae</taxon>
        <taxon>Uroviricota</taxon>
        <taxon>Caudoviricetes</taxon>
        <taxon>Peduoviridae</taxon>
        <taxon>Maltschvirus</taxon>
        <taxon>Maltschvirus maltsch</taxon>
    </lineage>
</organism>
<evidence type="ECO:0000313" key="2">
    <source>
        <dbReference type="EMBL" id="CAB5222179.1"/>
    </source>
</evidence>
<accession>A0A6J7WVM8</accession>